<dbReference type="InterPro" id="IPR004101">
    <property type="entry name" value="Mur_ligase_C"/>
</dbReference>
<evidence type="ECO:0000256" key="2">
    <source>
        <dbReference type="ARBA" id="ARBA00004496"/>
    </source>
</evidence>
<dbReference type="SUPFAM" id="SSF51984">
    <property type="entry name" value="MurCD N-terminal domain"/>
    <property type="match status" value="1"/>
</dbReference>
<dbReference type="HOGENOM" id="CLU_032540_0_1_9"/>
<comment type="pathway">
    <text evidence="3 17 18">Cell wall biogenesis; peptidoglycan biosynthesis.</text>
</comment>
<dbReference type="GO" id="GO:0005737">
    <property type="term" value="C:cytoplasm"/>
    <property type="evidence" value="ECO:0007669"/>
    <property type="project" value="UniProtKB-SubCell"/>
</dbReference>
<comment type="function">
    <text evidence="1 17 18">Cell wall formation. Catalyzes the addition of glutamate to the nucleotide precursor UDP-N-acetylmuramoyl-L-alanine (UMA).</text>
</comment>
<evidence type="ECO:0000256" key="11">
    <source>
        <dbReference type="ARBA" id="ARBA00022960"/>
    </source>
</evidence>
<keyword evidence="17 18" id="KW-0131">Cell cycle</keyword>
<name>E6U6U1_ETHHY</name>
<dbReference type="InterPro" id="IPR005762">
    <property type="entry name" value="MurD"/>
</dbReference>
<accession>E6U6U1</accession>
<keyword evidence="12 17" id="KW-0573">Peptidoglycan synthesis</keyword>
<dbReference type="Pfam" id="PF21799">
    <property type="entry name" value="MurD-like_N"/>
    <property type="match status" value="1"/>
</dbReference>
<keyword evidence="9 17" id="KW-0547">Nucleotide-binding</keyword>
<organism evidence="21 22">
    <name type="scientific">Ethanoligenens harbinense (strain DSM 18485 / JCM 12961 / CGMCC 1.5033 / YUAN-3)</name>
    <dbReference type="NCBI Taxonomy" id="663278"/>
    <lineage>
        <taxon>Bacteria</taxon>
        <taxon>Bacillati</taxon>
        <taxon>Bacillota</taxon>
        <taxon>Clostridia</taxon>
        <taxon>Eubacteriales</taxon>
        <taxon>Oscillospiraceae</taxon>
        <taxon>Ethanoligenens</taxon>
    </lineage>
</organism>
<evidence type="ECO:0000256" key="14">
    <source>
        <dbReference type="ARBA" id="ARBA00030398"/>
    </source>
</evidence>
<dbReference type="KEGG" id="eha:Ethha_1370"/>
<evidence type="ECO:0000313" key="21">
    <source>
        <dbReference type="EMBL" id="ADU26908.1"/>
    </source>
</evidence>
<feature type="binding site" evidence="17">
    <location>
        <begin position="119"/>
        <end position="125"/>
    </location>
    <ligand>
        <name>ATP</name>
        <dbReference type="ChEBI" id="CHEBI:30616"/>
    </ligand>
</feature>
<evidence type="ECO:0000259" key="19">
    <source>
        <dbReference type="Pfam" id="PF02875"/>
    </source>
</evidence>
<evidence type="ECO:0000256" key="8">
    <source>
        <dbReference type="ARBA" id="ARBA00022598"/>
    </source>
</evidence>
<evidence type="ECO:0000259" key="20">
    <source>
        <dbReference type="Pfam" id="PF08245"/>
    </source>
</evidence>
<gene>
    <name evidence="17" type="primary">murD</name>
    <name evidence="21" type="ordered locus">Ethha_1370</name>
</gene>
<keyword evidence="11 17" id="KW-0133">Cell shape</keyword>
<dbReference type="CDD" id="cd01983">
    <property type="entry name" value="SIMIBI"/>
    <property type="match status" value="1"/>
</dbReference>
<evidence type="ECO:0000256" key="13">
    <source>
        <dbReference type="ARBA" id="ARBA00023316"/>
    </source>
</evidence>
<keyword evidence="17 18" id="KW-0132">Cell division</keyword>
<dbReference type="GO" id="GO:0008764">
    <property type="term" value="F:UDP-N-acetylmuramoylalanine-D-glutamate ligase activity"/>
    <property type="evidence" value="ECO:0007669"/>
    <property type="project" value="UniProtKB-UniRule"/>
</dbReference>
<dbReference type="Proteomes" id="UP000001551">
    <property type="component" value="Chromosome"/>
</dbReference>
<dbReference type="STRING" id="663278.Ethha_1370"/>
<dbReference type="EMBL" id="CP002400">
    <property type="protein sequence ID" value="ADU26908.1"/>
    <property type="molecule type" value="Genomic_DNA"/>
</dbReference>
<dbReference type="UniPathway" id="UPA00219"/>
<dbReference type="PANTHER" id="PTHR43692:SF1">
    <property type="entry name" value="UDP-N-ACETYLMURAMOYLALANINE--D-GLUTAMATE LIGASE"/>
    <property type="match status" value="1"/>
</dbReference>
<comment type="catalytic activity">
    <reaction evidence="16 17 18">
        <text>UDP-N-acetyl-alpha-D-muramoyl-L-alanine + D-glutamate + ATP = UDP-N-acetyl-alpha-D-muramoyl-L-alanyl-D-glutamate + ADP + phosphate + H(+)</text>
        <dbReference type="Rhea" id="RHEA:16429"/>
        <dbReference type="ChEBI" id="CHEBI:15378"/>
        <dbReference type="ChEBI" id="CHEBI:29986"/>
        <dbReference type="ChEBI" id="CHEBI:30616"/>
        <dbReference type="ChEBI" id="CHEBI:43474"/>
        <dbReference type="ChEBI" id="CHEBI:83898"/>
        <dbReference type="ChEBI" id="CHEBI:83900"/>
        <dbReference type="ChEBI" id="CHEBI:456216"/>
        <dbReference type="EC" id="6.3.2.9"/>
    </reaction>
</comment>
<dbReference type="Pfam" id="PF02875">
    <property type="entry name" value="Mur_ligase_C"/>
    <property type="match status" value="1"/>
</dbReference>
<dbReference type="GO" id="GO:0051301">
    <property type="term" value="P:cell division"/>
    <property type="evidence" value="ECO:0007669"/>
    <property type="project" value="UniProtKB-KW"/>
</dbReference>
<protein>
    <recommendedName>
        <fullName evidence="6 17">UDP-N-acetylmuramoylalanine--D-glutamate ligase</fullName>
        <ecNumber evidence="5 17">6.3.2.9</ecNumber>
    </recommendedName>
    <alternativeName>
        <fullName evidence="15 17">D-glutamic acid-adding enzyme</fullName>
    </alternativeName>
    <alternativeName>
        <fullName evidence="14 17">UDP-N-acetylmuramoyl-L-alanyl-D-glutamate synthetase</fullName>
    </alternativeName>
</protein>
<evidence type="ECO:0000256" key="18">
    <source>
        <dbReference type="RuleBase" id="RU003664"/>
    </source>
</evidence>
<dbReference type="SUPFAM" id="SSF53623">
    <property type="entry name" value="MurD-like peptide ligases, catalytic domain"/>
    <property type="match status" value="1"/>
</dbReference>
<dbReference type="Gene3D" id="3.40.1190.10">
    <property type="entry name" value="Mur-like, catalytic domain"/>
    <property type="match status" value="1"/>
</dbReference>
<comment type="subcellular location">
    <subcellularLocation>
        <location evidence="2 17 18">Cytoplasm</location>
    </subcellularLocation>
</comment>
<comment type="similarity">
    <text evidence="4 17">Belongs to the MurCDEF family.</text>
</comment>
<dbReference type="HAMAP" id="MF_00639">
    <property type="entry name" value="MurD"/>
    <property type="match status" value="1"/>
</dbReference>
<dbReference type="NCBIfam" id="TIGR01087">
    <property type="entry name" value="murD"/>
    <property type="match status" value="1"/>
</dbReference>
<evidence type="ECO:0000256" key="4">
    <source>
        <dbReference type="ARBA" id="ARBA00010416"/>
    </source>
</evidence>
<evidence type="ECO:0000256" key="10">
    <source>
        <dbReference type="ARBA" id="ARBA00022840"/>
    </source>
</evidence>
<dbReference type="EC" id="6.3.2.9" evidence="5 17"/>
<evidence type="ECO:0000256" key="6">
    <source>
        <dbReference type="ARBA" id="ARBA00015655"/>
    </source>
</evidence>
<evidence type="ECO:0000256" key="12">
    <source>
        <dbReference type="ARBA" id="ARBA00022984"/>
    </source>
</evidence>
<evidence type="ECO:0000256" key="9">
    <source>
        <dbReference type="ARBA" id="ARBA00022741"/>
    </source>
</evidence>
<dbReference type="InterPro" id="IPR036615">
    <property type="entry name" value="Mur_ligase_C_dom_sf"/>
</dbReference>
<dbReference type="eggNOG" id="COG0771">
    <property type="taxonomic scope" value="Bacteria"/>
</dbReference>
<reference evidence="21 22" key="1">
    <citation type="submission" date="2010-12" db="EMBL/GenBank/DDBJ databases">
        <title>Complete sequence of Ethanoligenens harbinense YUAN-3.</title>
        <authorList>
            <person name="Lucas S."/>
            <person name="Copeland A."/>
            <person name="Lapidus A."/>
            <person name="Cheng J.-F."/>
            <person name="Bruce D."/>
            <person name="Goodwin L."/>
            <person name="Pitluck S."/>
            <person name="Chertkov O."/>
            <person name="Misra M."/>
            <person name="Detter J.C."/>
            <person name="Han C."/>
            <person name="Tapia R."/>
            <person name="Land M."/>
            <person name="Hauser L."/>
            <person name="Jeffries C."/>
            <person name="Kyrpides N."/>
            <person name="Ivanova N."/>
            <person name="Mikhailova N."/>
            <person name="Wang A."/>
            <person name="Mouttaki H."/>
            <person name="He Z."/>
            <person name="Zhou J."/>
            <person name="Hemme C.L."/>
            <person name="Woyke T."/>
        </authorList>
    </citation>
    <scope>NUCLEOTIDE SEQUENCE [LARGE SCALE GENOMIC DNA]</scope>
    <source>
        <strain evidence="22">DSM 18485 / JCM 12961 / CGMCC 1.5033 / YUAN-3</strain>
    </source>
</reference>
<evidence type="ECO:0000256" key="17">
    <source>
        <dbReference type="HAMAP-Rule" id="MF_00639"/>
    </source>
</evidence>
<dbReference type="GO" id="GO:0009252">
    <property type="term" value="P:peptidoglycan biosynthetic process"/>
    <property type="evidence" value="ECO:0007669"/>
    <property type="project" value="UniProtKB-UniRule"/>
</dbReference>
<feature type="domain" description="Mur ligase C-terminal" evidence="19">
    <location>
        <begin position="316"/>
        <end position="435"/>
    </location>
</feature>
<evidence type="ECO:0000256" key="5">
    <source>
        <dbReference type="ARBA" id="ARBA00012212"/>
    </source>
</evidence>
<dbReference type="SUPFAM" id="SSF53244">
    <property type="entry name" value="MurD-like peptide ligases, peptide-binding domain"/>
    <property type="match status" value="1"/>
</dbReference>
<evidence type="ECO:0000256" key="7">
    <source>
        <dbReference type="ARBA" id="ARBA00022490"/>
    </source>
</evidence>
<keyword evidence="7 17" id="KW-0963">Cytoplasm</keyword>
<evidence type="ECO:0000313" key="22">
    <source>
        <dbReference type="Proteomes" id="UP000001551"/>
    </source>
</evidence>
<dbReference type="AlphaFoldDB" id="E6U6U1"/>
<dbReference type="PANTHER" id="PTHR43692">
    <property type="entry name" value="UDP-N-ACETYLMURAMOYLALANINE--D-GLUTAMATE LIGASE"/>
    <property type="match status" value="1"/>
</dbReference>
<evidence type="ECO:0000256" key="16">
    <source>
        <dbReference type="ARBA" id="ARBA00047632"/>
    </source>
</evidence>
<feature type="domain" description="Mur ligase central" evidence="20">
    <location>
        <begin position="117"/>
        <end position="295"/>
    </location>
</feature>
<dbReference type="GO" id="GO:0005524">
    <property type="term" value="F:ATP binding"/>
    <property type="evidence" value="ECO:0007669"/>
    <property type="project" value="UniProtKB-UniRule"/>
</dbReference>
<keyword evidence="10 17" id="KW-0067">ATP-binding</keyword>
<dbReference type="Gene3D" id="3.40.50.720">
    <property type="entry name" value="NAD(P)-binding Rossmann-like Domain"/>
    <property type="match status" value="1"/>
</dbReference>
<dbReference type="Pfam" id="PF08245">
    <property type="entry name" value="Mur_ligase_M"/>
    <property type="match status" value="1"/>
</dbReference>
<evidence type="ECO:0000256" key="15">
    <source>
        <dbReference type="ARBA" id="ARBA00032324"/>
    </source>
</evidence>
<proteinExistence type="inferred from homology"/>
<keyword evidence="8 17" id="KW-0436">Ligase</keyword>
<dbReference type="InterPro" id="IPR036565">
    <property type="entry name" value="Mur-like_cat_sf"/>
</dbReference>
<keyword evidence="22" id="KW-1185">Reference proteome</keyword>
<dbReference type="GO" id="GO:0071555">
    <property type="term" value="P:cell wall organization"/>
    <property type="evidence" value="ECO:0007669"/>
    <property type="project" value="UniProtKB-KW"/>
</dbReference>
<dbReference type="GO" id="GO:0008360">
    <property type="term" value="P:regulation of cell shape"/>
    <property type="evidence" value="ECO:0007669"/>
    <property type="project" value="UniProtKB-KW"/>
</dbReference>
<sequence length="458" mass="50144">MDAFYRSLRGKRICMLGIGRSNTPLIKTFMEKGAQVCACDKRTREQLGSVADELESAGAALQLGETYLKSLDFDVIFRTPGIRYTLPELEEARARGVAVTSEMEVFFEVCPCRIIAVTGSDGKTTTTTLISEILKREGRRVHLGGNIGRPLLPEIETIREDDVAVVELSSFQLISMRRSPDVAVITNITPNHLDMHKDMVEYIQAKKHIFLHQNGCSKTVLNFDNAITVPMAEEVRGQCLGFSLKEPPRFGCYTDADGVIWFLSGEQKHYVMHRDDILLPGSHNVENYMAAAAAVWGLAKPETILGVARSFTGVEHRIELVRELDGVRYYNDSIATTPSRTLAGLRAFSQKVILIAGGYDKHIPFDVLGPAAVQSVKCLILLGATADKIATAVEGAEGYATGEPPILRVSGLEEAVQTARAQAASGDVVLLSPACASFDMFKDFETRGDLFKNIVNAL</sequence>
<dbReference type="InterPro" id="IPR013221">
    <property type="entry name" value="Mur_ligase_cen"/>
</dbReference>
<keyword evidence="13 17" id="KW-0961">Cell wall biogenesis/degradation</keyword>
<evidence type="ECO:0000256" key="3">
    <source>
        <dbReference type="ARBA" id="ARBA00004752"/>
    </source>
</evidence>
<dbReference type="Gene3D" id="3.90.190.20">
    <property type="entry name" value="Mur ligase, C-terminal domain"/>
    <property type="match status" value="1"/>
</dbReference>
<evidence type="ECO:0000256" key="1">
    <source>
        <dbReference type="ARBA" id="ARBA00002734"/>
    </source>
</evidence>